<dbReference type="OMA" id="IGSWDEA"/>
<dbReference type="PROSITE" id="PS51375">
    <property type="entry name" value="PPR"/>
    <property type="match status" value="2"/>
</dbReference>
<dbReference type="Pfam" id="PF01535">
    <property type="entry name" value="PPR"/>
    <property type="match status" value="2"/>
</dbReference>
<organism evidence="4 5">
    <name type="scientific">Asparagus officinalis</name>
    <name type="common">Garden asparagus</name>
    <dbReference type="NCBI Taxonomy" id="4686"/>
    <lineage>
        <taxon>Eukaryota</taxon>
        <taxon>Viridiplantae</taxon>
        <taxon>Streptophyta</taxon>
        <taxon>Embryophyta</taxon>
        <taxon>Tracheophyta</taxon>
        <taxon>Spermatophyta</taxon>
        <taxon>Magnoliopsida</taxon>
        <taxon>Liliopsida</taxon>
        <taxon>Asparagales</taxon>
        <taxon>Asparagaceae</taxon>
        <taxon>Asparagoideae</taxon>
        <taxon>Asparagus</taxon>
    </lineage>
</organism>
<dbReference type="Gramene" id="ONK73859">
    <property type="protein sequence ID" value="ONK73859"/>
    <property type="gene ID" value="A4U43_C03F310"/>
</dbReference>
<dbReference type="Pfam" id="PF13041">
    <property type="entry name" value="PPR_2"/>
    <property type="match status" value="2"/>
</dbReference>
<dbReference type="EMBL" id="CM007383">
    <property type="protein sequence ID" value="ONK73859.1"/>
    <property type="molecule type" value="Genomic_DNA"/>
</dbReference>
<keyword evidence="1" id="KW-0677">Repeat</keyword>
<evidence type="ECO:0000256" key="3">
    <source>
        <dbReference type="SAM" id="MobiDB-lite"/>
    </source>
</evidence>
<evidence type="ECO:0000256" key="1">
    <source>
        <dbReference type="ARBA" id="ARBA00022737"/>
    </source>
</evidence>
<dbReference type="AlphaFoldDB" id="A0A5P1FAP3"/>
<reference evidence="5" key="1">
    <citation type="journal article" date="2017" name="Nat. Commun.">
        <title>The asparagus genome sheds light on the origin and evolution of a young Y chromosome.</title>
        <authorList>
            <person name="Harkess A."/>
            <person name="Zhou J."/>
            <person name="Xu C."/>
            <person name="Bowers J.E."/>
            <person name="Van der Hulst R."/>
            <person name="Ayyampalayam S."/>
            <person name="Mercati F."/>
            <person name="Riccardi P."/>
            <person name="McKain M.R."/>
            <person name="Kakrana A."/>
            <person name="Tang H."/>
            <person name="Ray J."/>
            <person name="Groenendijk J."/>
            <person name="Arikit S."/>
            <person name="Mathioni S.M."/>
            <person name="Nakano M."/>
            <person name="Shan H."/>
            <person name="Telgmann-Rauber A."/>
            <person name="Kanno A."/>
            <person name="Yue Z."/>
            <person name="Chen H."/>
            <person name="Li W."/>
            <person name="Chen Y."/>
            <person name="Xu X."/>
            <person name="Zhang Y."/>
            <person name="Luo S."/>
            <person name="Chen H."/>
            <person name="Gao J."/>
            <person name="Mao Z."/>
            <person name="Pires J.C."/>
            <person name="Luo M."/>
            <person name="Kudrna D."/>
            <person name="Wing R.A."/>
            <person name="Meyers B.C."/>
            <person name="Yi K."/>
            <person name="Kong H."/>
            <person name="Lavrijsen P."/>
            <person name="Sunseri F."/>
            <person name="Falavigna A."/>
            <person name="Ye Y."/>
            <person name="Leebens-Mack J.H."/>
            <person name="Chen G."/>
        </authorList>
    </citation>
    <scope>NUCLEOTIDE SEQUENCE [LARGE SCALE GENOMIC DNA]</scope>
    <source>
        <strain evidence="5">cv. DH0086</strain>
    </source>
</reference>
<dbReference type="Gene3D" id="1.25.40.10">
    <property type="entry name" value="Tetratricopeptide repeat domain"/>
    <property type="match status" value="2"/>
</dbReference>
<dbReference type="FunFam" id="1.25.40.10:FF:001093">
    <property type="entry name" value="Pentatricopeptide repeat-containing protein At2g34400"/>
    <property type="match status" value="1"/>
</dbReference>
<name>A0A5P1FAP3_ASPOF</name>
<dbReference type="GO" id="GO:0003723">
    <property type="term" value="F:RNA binding"/>
    <property type="evidence" value="ECO:0007669"/>
    <property type="project" value="InterPro"/>
</dbReference>
<dbReference type="Pfam" id="PF20431">
    <property type="entry name" value="E_motif"/>
    <property type="match status" value="1"/>
</dbReference>
<accession>A0A5P1FAP3</accession>
<dbReference type="Proteomes" id="UP000243459">
    <property type="component" value="Chromosome 3"/>
</dbReference>
<feature type="repeat" description="PPR" evidence="2">
    <location>
        <begin position="151"/>
        <end position="185"/>
    </location>
</feature>
<dbReference type="NCBIfam" id="TIGR00756">
    <property type="entry name" value="PPR"/>
    <property type="match status" value="3"/>
</dbReference>
<gene>
    <name evidence="4" type="ORF">A4U43_C03F310</name>
</gene>
<dbReference type="PANTHER" id="PTHR47926:SF347">
    <property type="entry name" value="PENTATRICOPEPTIDE REPEAT-CONTAINING PROTEIN"/>
    <property type="match status" value="1"/>
</dbReference>
<proteinExistence type="predicted"/>
<protein>
    <recommendedName>
        <fullName evidence="6">Pentatricopeptide repeat-containing protein</fullName>
    </recommendedName>
</protein>
<evidence type="ECO:0000313" key="4">
    <source>
        <dbReference type="EMBL" id="ONK73859.1"/>
    </source>
</evidence>
<dbReference type="PANTHER" id="PTHR47926">
    <property type="entry name" value="PENTATRICOPEPTIDE REPEAT-CONTAINING PROTEIN"/>
    <property type="match status" value="1"/>
</dbReference>
<feature type="repeat" description="PPR" evidence="2">
    <location>
        <begin position="252"/>
        <end position="286"/>
    </location>
</feature>
<dbReference type="InterPro" id="IPR046848">
    <property type="entry name" value="E_motif"/>
</dbReference>
<dbReference type="FunFam" id="1.25.40.10:FF:000344">
    <property type="entry name" value="Pentatricopeptide repeat-containing protein"/>
    <property type="match status" value="1"/>
</dbReference>
<evidence type="ECO:0000313" key="5">
    <source>
        <dbReference type="Proteomes" id="UP000243459"/>
    </source>
</evidence>
<dbReference type="GO" id="GO:0009451">
    <property type="term" value="P:RNA modification"/>
    <property type="evidence" value="ECO:0007669"/>
    <property type="project" value="InterPro"/>
</dbReference>
<feature type="region of interest" description="Disordered" evidence="3">
    <location>
        <begin position="11"/>
        <end position="38"/>
    </location>
</feature>
<dbReference type="InterPro" id="IPR046960">
    <property type="entry name" value="PPR_At4g14850-like_plant"/>
</dbReference>
<dbReference type="InterPro" id="IPR011990">
    <property type="entry name" value="TPR-like_helical_dom_sf"/>
</dbReference>
<evidence type="ECO:0000256" key="2">
    <source>
        <dbReference type="PROSITE-ProRule" id="PRU00708"/>
    </source>
</evidence>
<evidence type="ECO:0008006" key="6">
    <source>
        <dbReference type="Google" id="ProtNLM"/>
    </source>
</evidence>
<sequence length="484" mass="54185">MRLPPELVFLDVPAPPGPGPHPNPGPLPRPSPHGPAHQALLHLPLRPLTLRPLPLILRPQPQPPLLQPCNPRTEPRMRRAGIEPNELTYPFVLKACAHSSAFGLGKQIHCDCVKRGFHDVVFVQNALMLLYGSCGLVYEVCMVFDEMPLRTMVSWNTILTAHVDNSFHEEAIGLLRQMRSDLFEPNETTFVVLLSAAAVLGSLRFGKWVHGQIISWGIDLSVQLGTAVVNMYAKCGDLYFATRVFERMRARNVCTWNVMILGYAHYGSGKEALELFSQMKTSSIRPNYVTFLTVLSACSHSGLINEGFEFFDEMVNVHSIEPRMTHYCAMVDILGRKGLLLEAYEFINQIPIDPDAVVWRTLLSACQLHADKDVHGIVEMARRELLELEPKRSDNYVIIANMFSEVGSWDEAARVRKIMKDEGLKKVAGESCVEVGKSINRFVCGGDANDDCGFVYDLLDGLSLNMKTIGFKDVISLQHLEHRL</sequence>
<keyword evidence="5" id="KW-1185">Reference proteome</keyword>
<feature type="compositionally biased region" description="Pro residues" evidence="3">
    <location>
        <begin position="13"/>
        <end position="33"/>
    </location>
</feature>
<dbReference type="InterPro" id="IPR002885">
    <property type="entry name" value="PPR_rpt"/>
</dbReference>